<reference evidence="1" key="1">
    <citation type="submission" date="2018-02" db="EMBL/GenBank/DDBJ databases">
        <title>Rhizophora mucronata_Transcriptome.</title>
        <authorList>
            <person name="Meera S.P."/>
            <person name="Sreeshan A."/>
            <person name="Augustine A."/>
        </authorList>
    </citation>
    <scope>NUCLEOTIDE SEQUENCE</scope>
    <source>
        <tissue evidence="1">Leaf</tissue>
    </source>
</reference>
<evidence type="ECO:0000313" key="1">
    <source>
        <dbReference type="EMBL" id="MBX43540.1"/>
    </source>
</evidence>
<organism evidence="1">
    <name type="scientific">Rhizophora mucronata</name>
    <name type="common">Asiatic mangrove</name>
    <dbReference type="NCBI Taxonomy" id="61149"/>
    <lineage>
        <taxon>Eukaryota</taxon>
        <taxon>Viridiplantae</taxon>
        <taxon>Streptophyta</taxon>
        <taxon>Embryophyta</taxon>
        <taxon>Tracheophyta</taxon>
        <taxon>Spermatophyta</taxon>
        <taxon>Magnoliopsida</taxon>
        <taxon>eudicotyledons</taxon>
        <taxon>Gunneridae</taxon>
        <taxon>Pentapetalae</taxon>
        <taxon>rosids</taxon>
        <taxon>fabids</taxon>
        <taxon>Malpighiales</taxon>
        <taxon>Rhizophoraceae</taxon>
        <taxon>Rhizophora</taxon>
    </lineage>
</organism>
<accession>A0A2P2NMA9</accession>
<dbReference type="AlphaFoldDB" id="A0A2P2NMA9"/>
<sequence length="19" mass="2254">MGFRLVTHRSYKAVCRCLI</sequence>
<dbReference type="EMBL" id="GGEC01063056">
    <property type="protein sequence ID" value="MBX43540.1"/>
    <property type="molecule type" value="Transcribed_RNA"/>
</dbReference>
<protein>
    <submittedName>
        <fullName evidence="1">Uncharacterized protein</fullName>
    </submittedName>
</protein>
<proteinExistence type="predicted"/>
<name>A0A2P2NMA9_RHIMU</name>